<reference evidence="2 3" key="1">
    <citation type="journal article" date="2019" name="Int. J. Syst. Evol. Microbiol.">
        <title>The Global Catalogue of Microorganisms (GCM) 10K type strain sequencing project: providing services to taxonomists for standard genome sequencing and annotation.</title>
        <authorList>
            <consortium name="The Broad Institute Genomics Platform"/>
            <consortium name="The Broad Institute Genome Sequencing Center for Infectious Disease"/>
            <person name="Wu L."/>
            <person name="Ma J."/>
        </authorList>
    </citation>
    <scope>NUCLEOTIDE SEQUENCE [LARGE SCALE GENOMIC DNA]</scope>
    <source>
        <strain evidence="2 3">JCM 16026</strain>
    </source>
</reference>
<name>A0ABN3AWZ6_9MICO</name>
<evidence type="ECO:0000256" key="1">
    <source>
        <dbReference type="SAM" id="MobiDB-lite"/>
    </source>
</evidence>
<dbReference type="RefSeq" id="WP_344344596.1">
    <property type="nucleotide sequence ID" value="NZ_BAAAQT010000008.1"/>
</dbReference>
<evidence type="ECO:0000313" key="2">
    <source>
        <dbReference type="EMBL" id="GAA2175870.1"/>
    </source>
</evidence>
<organism evidence="2 3">
    <name type="scientific">Agrococcus versicolor</name>
    <dbReference type="NCBI Taxonomy" id="501482"/>
    <lineage>
        <taxon>Bacteria</taxon>
        <taxon>Bacillati</taxon>
        <taxon>Actinomycetota</taxon>
        <taxon>Actinomycetes</taxon>
        <taxon>Micrococcales</taxon>
        <taxon>Microbacteriaceae</taxon>
        <taxon>Agrococcus</taxon>
    </lineage>
</organism>
<gene>
    <name evidence="2" type="ORF">GCM10009846_27440</name>
</gene>
<feature type="compositionally biased region" description="Low complexity" evidence="1">
    <location>
        <begin position="104"/>
        <end position="123"/>
    </location>
</feature>
<sequence length="143" mass="14809">MAMPPPRSPALELLVEQVARAVARARERQGDAAVRERIAAAITPEDAETAARVLRILGRELGDAPVDLGALDARLQALAGARLAPSDDEAGDAAPGEHAMPDGDVPNATVPDAADAPAAGPTDPRGRPHPPTGLRSAMRGRRR</sequence>
<protein>
    <submittedName>
        <fullName evidence="2">Uncharacterized protein</fullName>
    </submittedName>
</protein>
<dbReference type="Proteomes" id="UP001501599">
    <property type="component" value="Unassembled WGS sequence"/>
</dbReference>
<accession>A0ABN3AWZ6</accession>
<comment type="caution">
    <text evidence="2">The sequence shown here is derived from an EMBL/GenBank/DDBJ whole genome shotgun (WGS) entry which is preliminary data.</text>
</comment>
<proteinExistence type="predicted"/>
<feature type="region of interest" description="Disordered" evidence="1">
    <location>
        <begin position="83"/>
        <end position="143"/>
    </location>
</feature>
<evidence type="ECO:0000313" key="3">
    <source>
        <dbReference type="Proteomes" id="UP001501599"/>
    </source>
</evidence>
<dbReference type="EMBL" id="BAAAQT010000008">
    <property type="protein sequence ID" value="GAA2175870.1"/>
    <property type="molecule type" value="Genomic_DNA"/>
</dbReference>
<keyword evidence="3" id="KW-1185">Reference proteome</keyword>